<dbReference type="GO" id="GO:0046677">
    <property type="term" value="P:response to antibiotic"/>
    <property type="evidence" value="ECO:0007669"/>
    <property type="project" value="InterPro"/>
</dbReference>
<dbReference type="STRING" id="159449.B4N89_36740"/>
<evidence type="ECO:0008006" key="4">
    <source>
        <dbReference type="Google" id="ProtNLM"/>
    </source>
</evidence>
<dbReference type="AlphaFoldDB" id="A0A1T3NM64"/>
<gene>
    <name evidence="2" type="ORF">B4N89_36740</name>
</gene>
<feature type="region of interest" description="Disordered" evidence="1">
    <location>
        <begin position="1"/>
        <end position="30"/>
    </location>
</feature>
<comment type="caution">
    <text evidence="2">The sequence shown here is derived from an EMBL/GenBank/DDBJ whole genome shotgun (WGS) entry which is preliminary data.</text>
</comment>
<evidence type="ECO:0000313" key="2">
    <source>
        <dbReference type="EMBL" id="OPC77822.1"/>
    </source>
</evidence>
<keyword evidence="3" id="KW-1185">Reference proteome</keyword>
<evidence type="ECO:0000256" key="1">
    <source>
        <dbReference type="SAM" id="MobiDB-lite"/>
    </source>
</evidence>
<dbReference type="InterPro" id="IPR052036">
    <property type="entry name" value="Hydrolase/PRTase-associated"/>
</dbReference>
<dbReference type="PANTHER" id="PTHR31299:SF0">
    <property type="entry name" value="ESTERASE, PUTATIVE (AFU_ORTHOLOGUE AFUA_1G05850)-RELATED"/>
    <property type="match status" value="1"/>
</dbReference>
<sequence>MRSHERAHEQCDTRSHLHTKGVHAHRGTGRGSRTLLSAAALAVCLGTTVGAAPAQAAGSADPVRALSRAAQTLGSTRPGGSDHDLRAFDRMIGNASVVGVGEATHGSNEFRAFKDRLFRHLVERKGFTTFALETNWSTGLRLNDWVRTGRGDLSRIMAEEFQHANVIWNTRETEDQLRWMRDWNRTHPDRPVQVVGDDVGYAGPELFDTVTAYAARWYPDLLPEVRRLYRESRPTGTAGEAMASWERIPLADRERMRGDVQRVLRLLEQRPAGADSRQHDLILQHARSIAQVGTLWGFDFTKDVPAMMRYRDEQMAANTVWWHEHTGSRILLSAHNGHVAKVTSSPESYPKLQGEFLRDRLGTRYVNAGFTFGQGEFNAWAPGDPDKVPRPVSLGPGTPAGNEHTLETVSDRDYYLDTRHAPASARAWLNNARPTRSLGAEWPIPEYENVNLKQSYDILIHLHRVTATHQN</sequence>
<proteinExistence type="predicted"/>
<dbReference type="Gene3D" id="1.20.1440.30">
    <property type="entry name" value="Biosynthetic Protein domain"/>
    <property type="match status" value="1"/>
</dbReference>
<dbReference type="OrthoDB" id="9810066at2"/>
<dbReference type="InterPro" id="IPR007815">
    <property type="entry name" value="Emycin_Estase"/>
</dbReference>
<dbReference type="PANTHER" id="PTHR31299">
    <property type="entry name" value="ESTERASE, PUTATIVE (AFU_ORTHOLOGUE AFUA_1G05850)-RELATED"/>
    <property type="match status" value="1"/>
</dbReference>
<dbReference type="CDD" id="cd14728">
    <property type="entry name" value="Ere-like"/>
    <property type="match status" value="1"/>
</dbReference>
<dbReference type="Gene3D" id="3.40.1660.10">
    <property type="entry name" value="EreA-like (biosynthetic domain)"/>
    <property type="match status" value="1"/>
</dbReference>
<dbReference type="Gene3D" id="3.30.1870.10">
    <property type="entry name" value="EreA-like, domain 2"/>
    <property type="match status" value="1"/>
</dbReference>
<dbReference type="InterPro" id="IPR014622">
    <property type="entry name" value="UCP036794_erythomycin"/>
</dbReference>
<feature type="compositionally biased region" description="Basic residues" evidence="1">
    <location>
        <begin position="16"/>
        <end position="28"/>
    </location>
</feature>
<accession>A0A1T3NM64</accession>
<dbReference type="EMBL" id="MWQN01000003">
    <property type="protein sequence ID" value="OPC77822.1"/>
    <property type="molecule type" value="Genomic_DNA"/>
</dbReference>
<feature type="compositionally biased region" description="Basic and acidic residues" evidence="1">
    <location>
        <begin position="1"/>
        <end position="15"/>
    </location>
</feature>
<organism evidence="2 3">
    <name type="scientific">Embleya scabrispora</name>
    <dbReference type="NCBI Taxonomy" id="159449"/>
    <lineage>
        <taxon>Bacteria</taxon>
        <taxon>Bacillati</taxon>
        <taxon>Actinomycetota</taxon>
        <taxon>Actinomycetes</taxon>
        <taxon>Kitasatosporales</taxon>
        <taxon>Streptomycetaceae</taxon>
        <taxon>Embleya</taxon>
    </lineage>
</organism>
<protein>
    <recommendedName>
        <fullName evidence="4">Erythromycin esterase</fullName>
    </recommendedName>
</protein>
<dbReference type="RefSeq" id="WP_078980918.1">
    <property type="nucleotide sequence ID" value="NZ_MWQN01000003.1"/>
</dbReference>
<dbReference type="Proteomes" id="UP000190037">
    <property type="component" value="Unassembled WGS sequence"/>
</dbReference>
<evidence type="ECO:0000313" key="3">
    <source>
        <dbReference type="Proteomes" id="UP000190037"/>
    </source>
</evidence>
<name>A0A1T3NM64_9ACTN</name>
<reference evidence="2 3" key="1">
    <citation type="submission" date="2017-03" db="EMBL/GenBank/DDBJ databases">
        <title>Draft genome sequence of Streptomyces scabrisporus NF3, endophyte isolated from Amphipterygium adstringens.</title>
        <authorList>
            <person name="Vazquez M."/>
            <person name="Ceapa C.D."/>
            <person name="Rodriguez Luna D."/>
            <person name="Sanchez Esquivel S."/>
        </authorList>
    </citation>
    <scope>NUCLEOTIDE SEQUENCE [LARGE SCALE GENOMIC DNA]</scope>
    <source>
        <strain evidence="2 3">NF3</strain>
    </source>
</reference>
<dbReference type="PIRSF" id="PIRSF036794">
    <property type="entry name" value="UCP_erythr_ester"/>
    <property type="match status" value="1"/>
</dbReference>
<dbReference type="SUPFAM" id="SSF159501">
    <property type="entry name" value="EreA/ChaN-like"/>
    <property type="match status" value="1"/>
</dbReference>
<dbReference type="Pfam" id="PF05139">
    <property type="entry name" value="Erythro_esteras"/>
    <property type="match status" value="1"/>
</dbReference>